<proteinExistence type="predicted"/>
<feature type="domain" description="Amidase" evidence="1">
    <location>
        <begin position="73"/>
        <end position="504"/>
    </location>
</feature>
<dbReference type="InterPro" id="IPR023631">
    <property type="entry name" value="Amidase_dom"/>
</dbReference>
<sequence length="526" mass="57650">MNREQKIKIGAALALLAGGIGYFSRQLIVHANEKTLQHKHAKDYGVTYFEYQHASASDLAQLIRSGKVTSQQLIKHAVARIKADNPQLNAVISLRESAALREADKLTDTGQPFYGVPILIKGLGQQLKGESNTRGLKNLKKQKAIETSDFVKQLQALGFIIIGQTNYPELGLINITVSKLNGVAHNPWRLNRNTGGSSGGAVASVAADFVPIATGNDAGGSLRIPASFTGVIGLKPTQGAITGDDTIPSSVNFANARYISDLQTYFMGMKNIEHPDLIKDAPADLKQMTIAYSVKSPVGTKVSKDAIRAVKQVVKFLRNQGYTVVKKDAPVDGEKLMKMYYTASTATGTDANKKIEAETGKPMKFRDVSPMTWALYQADKKQTKESDQFVADEMAEVDRQMTAFHKDYPIYLTPTTATVAPKNSDPAYLPKYVKRLKHIQKLSHEEQIQLIYDAWLHGLSKTPFTQLANISGEPALSLPTYVTKRGLPIGVQLQAAKGQDQMLLQLGKVFQDSDQLQSLDDYQAKK</sequence>
<protein>
    <submittedName>
        <fullName evidence="2">Cell wall anchor protein</fullName>
    </submittedName>
</protein>
<dbReference type="Pfam" id="PF01425">
    <property type="entry name" value="Amidase"/>
    <property type="match status" value="1"/>
</dbReference>
<dbReference type="InterPro" id="IPR052739">
    <property type="entry name" value="FAAH2"/>
</dbReference>
<dbReference type="PANTHER" id="PTHR43372:SF4">
    <property type="entry name" value="FATTY-ACID AMIDE HYDROLASE 2"/>
    <property type="match status" value="1"/>
</dbReference>
<dbReference type="InterPro" id="IPR036928">
    <property type="entry name" value="AS_sf"/>
</dbReference>
<dbReference type="Proteomes" id="UP001215461">
    <property type="component" value="Unassembled WGS sequence"/>
</dbReference>
<dbReference type="SUPFAM" id="SSF75304">
    <property type="entry name" value="Amidase signature (AS) enzymes"/>
    <property type="match status" value="1"/>
</dbReference>
<dbReference type="EMBL" id="JAANXN010000011">
    <property type="protein sequence ID" value="MDF8371674.1"/>
    <property type="molecule type" value="Genomic_DNA"/>
</dbReference>
<evidence type="ECO:0000259" key="1">
    <source>
        <dbReference type="Pfam" id="PF01425"/>
    </source>
</evidence>
<name>A0ABD4XK81_WEIPA</name>
<comment type="caution">
    <text evidence="2">The sequence shown here is derived from an EMBL/GenBank/DDBJ whole genome shotgun (WGS) entry which is preliminary data.</text>
</comment>
<reference evidence="2 3" key="1">
    <citation type="submission" date="2020-03" db="EMBL/GenBank/DDBJ databases">
        <title>Comparative genomics of Weissella paramesenteroides.</title>
        <authorList>
            <person name="Kant R."/>
            <person name="Takala T."/>
            <person name="Saris P."/>
        </authorList>
    </citation>
    <scope>NUCLEOTIDE SEQUENCE [LARGE SCALE GENOMIC DNA]</scope>
    <source>
        <strain evidence="2 3">SJ27-4</strain>
    </source>
</reference>
<gene>
    <name evidence="2" type="ORF">G9403_08495</name>
</gene>
<dbReference type="PANTHER" id="PTHR43372">
    <property type="entry name" value="FATTY-ACID AMIDE HYDROLASE"/>
    <property type="match status" value="1"/>
</dbReference>
<dbReference type="AlphaFoldDB" id="A0ABD4XK81"/>
<organism evidence="2 3">
    <name type="scientific">Weissella paramesenteroides</name>
    <name type="common">Leuconostoc paramesenteroides</name>
    <dbReference type="NCBI Taxonomy" id="1249"/>
    <lineage>
        <taxon>Bacteria</taxon>
        <taxon>Bacillati</taxon>
        <taxon>Bacillota</taxon>
        <taxon>Bacilli</taxon>
        <taxon>Lactobacillales</taxon>
        <taxon>Lactobacillaceae</taxon>
        <taxon>Weissella</taxon>
    </lineage>
</organism>
<evidence type="ECO:0000313" key="2">
    <source>
        <dbReference type="EMBL" id="MDF8371674.1"/>
    </source>
</evidence>
<dbReference type="Gene3D" id="3.90.1300.10">
    <property type="entry name" value="Amidase signature (AS) domain"/>
    <property type="match status" value="1"/>
</dbReference>
<dbReference type="RefSeq" id="WP_131473959.1">
    <property type="nucleotide sequence ID" value="NZ_CP118737.1"/>
</dbReference>
<accession>A0ABD4XK81</accession>
<evidence type="ECO:0000313" key="3">
    <source>
        <dbReference type="Proteomes" id="UP001215461"/>
    </source>
</evidence>